<feature type="compositionally biased region" description="Basic and acidic residues" evidence="1">
    <location>
        <begin position="272"/>
        <end position="284"/>
    </location>
</feature>
<dbReference type="VEuPathDB" id="FungiDB:G647_04933"/>
<dbReference type="GeneID" id="19983426"/>
<feature type="region of interest" description="Disordered" evidence="1">
    <location>
        <begin position="466"/>
        <end position="511"/>
    </location>
</feature>
<feature type="region of interest" description="Disordered" evidence="1">
    <location>
        <begin position="114"/>
        <end position="145"/>
    </location>
</feature>
<protein>
    <submittedName>
        <fullName evidence="2">Uncharacterized protein</fullName>
    </submittedName>
</protein>
<feature type="compositionally biased region" description="Basic and acidic residues" evidence="1">
    <location>
        <begin position="58"/>
        <end position="71"/>
    </location>
</feature>
<proteinExistence type="predicted"/>
<organism evidence="2 3">
    <name type="scientific">Cladophialophora carrionii CBS 160.54</name>
    <dbReference type="NCBI Taxonomy" id="1279043"/>
    <lineage>
        <taxon>Eukaryota</taxon>
        <taxon>Fungi</taxon>
        <taxon>Dikarya</taxon>
        <taxon>Ascomycota</taxon>
        <taxon>Pezizomycotina</taxon>
        <taxon>Eurotiomycetes</taxon>
        <taxon>Chaetothyriomycetidae</taxon>
        <taxon>Chaetothyriales</taxon>
        <taxon>Herpotrichiellaceae</taxon>
        <taxon>Cladophialophora</taxon>
    </lineage>
</organism>
<feature type="compositionally biased region" description="Polar residues" evidence="1">
    <location>
        <begin position="41"/>
        <end position="56"/>
    </location>
</feature>
<reference evidence="2 3" key="1">
    <citation type="submission" date="2013-03" db="EMBL/GenBank/DDBJ databases">
        <title>The Genome Sequence of Cladophialophora carrionii CBS 160.54.</title>
        <authorList>
            <consortium name="The Broad Institute Genomics Platform"/>
            <person name="Cuomo C."/>
            <person name="de Hoog S."/>
            <person name="Gorbushina A."/>
            <person name="Walker B."/>
            <person name="Young S.K."/>
            <person name="Zeng Q."/>
            <person name="Gargeya S."/>
            <person name="Fitzgerald M."/>
            <person name="Haas B."/>
            <person name="Abouelleil A."/>
            <person name="Allen A.W."/>
            <person name="Alvarado L."/>
            <person name="Arachchi H.M."/>
            <person name="Berlin A.M."/>
            <person name="Chapman S.B."/>
            <person name="Gainer-Dewar J."/>
            <person name="Goldberg J."/>
            <person name="Griggs A."/>
            <person name="Gujja S."/>
            <person name="Hansen M."/>
            <person name="Howarth C."/>
            <person name="Imamovic A."/>
            <person name="Ireland A."/>
            <person name="Larimer J."/>
            <person name="McCowan C."/>
            <person name="Murphy C."/>
            <person name="Pearson M."/>
            <person name="Poon T.W."/>
            <person name="Priest M."/>
            <person name="Roberts A."/>
            <person name="Saif S."/>
            <person name="Shea T."/>
            <person name="Sisk P."/>
            <person name="Sykes S."/>
            <person name="Wortman J."/>
            <person name="Nusbaum C."/>
            <person name="Birren B."/>
        </authorList>
    </citation>
    <scope>NUCLEOTIDE SEQUENCE [LARGE SCALE GENOMIC DNA]</scope>
    <source>
        <strain evidence="2 3">CBS 160.54</strain>
    </source>
</reference>
<dbReference type="HOGENOM" id="CLU_409365_0_0_1"/>
<evidence type="ECO:0000313" key="3">
    <source>
        <dbReference type="Proteomes" id="UP000030678"/>
    </source>
</evidence>
<dbReference type="Proteomes" id="UP000030678">
    <property type="component" value="Unassembled WGS sequence"/>
</dbReference>
<dbReference type="RefSeq" id="XP_008727491.1">
    <property type="nucleotide sequence ID" value="XM_008729269.1"/>
</dbReference>
<feature type="region of interest" description="Disordered" evidence="1">
    <location>
        <begin position="31"/>
        <end position="95"/>
    </location>
</feature>
<feature type="compositionally biased region" description="Polar residues" evidence="1">
    <location>
        <begin position="466"/>
        <end position="475"/>
    </location>
</feature>
<accession>V9D8Y2</accession>
<evidence type="ECO:0000313" key="2">
    <source>
        <dbReference type="EMBL" id="ETI23136.1"/>
    </source>
</evidence>
<evidence type="ECO:0000256" key="1">
    <source>
        <dbReference type="SAM" id="MobiDB-lite"/>
    </source>
</evidence>
<feature type="region of interest" description="Disordered" evidence="1">
    <location>
        <begin position="258"/>
        <end position="302"/>
    </location>
</feature>
<dbReference type="EMBL" id="KB822705">
    <property type="protein sequence ID" value="ETI23136.1"/>
    <property type="molecule type" value="Genomic_DNA"/>
</dbReference>
<name>V9D8Y2_9EURO</name>
<gene>
    <name evidence="2" type="ORF">G647_04933</name>
</gene>
<dbReference type="OrthoDB" id="3363286at2759"/>
<sequence length="665" mass="73255">MSLSCPYSHIPYSTWRLDVFRTLFQSPKKAHRRTYACSGRPNHSTCRRSYSDSQSPAPRDRVLDAPNDAHTRSSTASEKSGEDAGPTPPFNPYSVAGLQTVKDLLAELQAVSKKVHHGNADKKSGTDFKSVVIEPPAEPGRKRKTYKRISLDASTEPGPSISKSPVVRWVEKAERRRTQEKIHPSYHHIRGLKNNPWAEILASPIRACQGSGARLPVDLLLDLAYVKNPKDEKVYLLPARLADLDALDAKMATELRASLRHPPPVAPQLEQCSKEDESTGKDNTAETTSQDDTPSGLRRPPLPQSRLFFNHTFLTHLSDTVTQPVKKKTSKFPPPTGRESVPGEVSKLVHFEAREAFSTAQHYLQNKRRFVSGHSGTSDTPSTDLGSFNLNKLQWQVELPSRVVTIMRQRILVAMSALAESESAAKIQGLPERPSGVVPLPFPKNGLLNGDELRLQWSTAAVNHSTTTEIANPTSKIRRVGSKSRAAEDTTAGEAISSTSGSPSEHAPSLPAAPTEMTYQRLGHHEWLPGSIFLHIGAGDLSSLVSSSLSSSSSSSSSLPALPTDNPLIPPMLPVTDTYRFPVFSLDRLFSHTPVPPTRQHTDELNELLSRPIFRPAQPHSETDSLLFVRSLQGPARAVIEEVWRLWRYLGGQNMHVSFFAGDDM</sequence>
<dbReference type="AlphaFoldDB" id="V9D8Y2"/>